<dbReference type="PANTHER" id="PTHR43736:SF1">
    <property type="entry name" value="DIHYDRONEOPTERIN TRIPHOSPHATE DIPHOSPHATASE"/>
    <property type="match status" value="1"/>
</dbReference>
<gene>
    <name evidence="4" type="ORF">LZZ85_23885</name>
</gene>
<dbReference type="Proteomes" id="UP001165367">
    <property type="component" value="Unassembled WGS sequence"/>
</dbReference>
<dbReference type="PROSITE" id="PS51462">
    <property type="entry name" value="NUDIX"/>
    <property type="match status" value="1"/>
</dbReference>
<reference evidence="4" key="1">
    <citation type="submission" date="2022-01" db="EMBL/GenBank/DDBJ databases">
        <authorList>
            <person name="Jo J.-H."/>
            <person name="Im W.-T."/>
        </authorList>
    </citation>
    <scope>NUCLEOTIDE SEQUENCE</scope>
    <source>
        <strain evidence="4">NA20</strain>
    </source>
</reference>
<comment type="similarity">
    <text evidence="2">Belongs to the Nudix hydrolase family.</text>
</comment>
<evidence type="ECO:0000313" key="4">
    <source>
        <dbReference type="EMBL" id="MCG2617359.1"/>
    </source>
</evidence>
<dbReference type="RefSeq" id="WP_237876048.1">
    <property type="nucleotide sequence ID" value="NZ_JAKLTR010000020.1"/>
</dbReference>
<dbReference type="InterPro" id="IPR000086">
    <property type="entry name" value="NUDIX_hydrolase_dom"/>
</dbReference>
<name>A0ABS9KYF3_9BACT</name>
<dbReference type="Pfam" id="PF00293">
    <property type="entry name" value="NUDIX"/>
    <property type="match status" value="1"/>
</dbReference>
<dbReference type="GO" id="GO:0016787">
    <property type="term" value="F:hydrolase activity"/>
    <property type="evidence" value="ECO:0007669"/>
    <property type="project" value="UniProtKB-KW"/>
</dbReference>
<dbReference type="CDD" id="cd03673">
    <property type="entry name" value="NUDIX_Ap6A_hydrolase"/>
    <property type="match status" value="1"/>
</dbReference>
<evidence type="ECO:0000259" key="3">
    <source>
        <dbReference type="PROSITE" id="PS51462"/>
    </source>
</evidence>
<dbReference type="InterPro" id="IPR020476">
    <property type="entry name" value="Nudix_hydrolase"/>
</dbReference>
<dbReference type="PROSITE" id="PS00893">
    <property type="entry name" value="NUDIX_BOX"/>
    <property type="match status" value="1"/>
</dbReference>
<dbReference type="SUPFAM" id="SSF55811">
    <property type="entry name" value="Nudix"/>
    <property type="match status" value="1"/>
</dbReference>
<accession>A0ABS9KYF3</accession>
<keyword evidence="5" id="KW-1185">Reference proteome</keyword>
<evidence type="ECO:0000256" key="2">
    <source>
        <dbReference type="RuleBase" id="RU003476"/>
    </source>
</evidence>
<dbReference type="InterPro" id="IPR015797">
    <property type="entry name" value="NUDIX_hydrolase-like_dom_sf"/>
</dbReference>
<dbReference type="PANTHER" id="PTHR43736">
    <property type="entry name" value="ADP-RIBOSE PYROPHOSPHATASE"/>
    <property type="match status" value="1"/>
</dbReference>
<feature type="domain" description="Nudix hydrolase" evidence="3">
    <location>
        <begin position="76"/>
        <end position="205"/>
    </location>
</feature>
<evidence type="ECO:0000256" key="1">
    <source>
        <dbReference type="ARBA" id="ARBA00022801"/>
    </source>
</evidence>
<keyword evidence="1 2" id="KW-0378">Hydrolase</keyword>
<comment type="caution">
    <text evidence="4">The sequence shown here is derived from an EMBL/GenBank/DDBJ whole genome shotgun (WGS) entry which is preliminary data.</text>
</comment>
<organism evidence="4 5">
    <name type="scientific">Terrimonas ginsenosidimutans</name>
    <dbReference type="NCBI Taxonomy" id="2908004"/>
    <lineage>
        <taxon>Bacteria</taxon>
        <taxon>Pseudomonadati</taxon>
        <taxon>Bacteroidota</taxon>
        <taxon>Chitinophagia</taxon>
        <taxon>Chitinophagales</taxon>
        <taxon>Chitinophagaceae</taxon>
        <taxon>Terrimonas</taxon>
    </lineage>
</organism>
<dbReference type="PRINTS" id="PR00502">
    <property type="entry name" value="NUDIXFAMILY"/>
</dbReference>
<evidence type="ECO:0000313" key="5">
    <source>
        <dbReference type="Proteomes" id="UP001165367"/>
    </source>
</evidence>
<proteinExistence type="inferred from homology"/>
<dbReference type="EMBL" id="JAKLTR010000020">
    <property type="protein sequence ID" value="MCG2617359.1"/>
    <property type="molecule type" value="Genomic_DNA"/>
</dbReference>
<dbReference type="InterPro" id="IPR020084">
    <property type="entry name" value="NUDIX_hydrolase_CS"/>
</dbReference>
<sequence>MHIKIYFNDKPLFLCDAIDPIVEPFMHHDDAVFIDELNVHTVKSMIHEMQLEKVHAGIFLHADLQELKDAFFKKFDLIQAGGGLIRNDKGETLLIFRRGKWDLPKGKLDDGETLEQCAVREVWEETGLQANLEAPLLVTYHTYHQGTHFIIKESHWYTMKVAGEHTLRPQTEEDIEEAKWVDDSSLSYYLPLAYPSIVDVLEAWLAK</sequence>
<protein>
    <submittedName>
        <fullName evidence="4">NUDIX hydrolase</fullName>
    </submittedName>
</protein>
<dbReference type="Gene3D" id="3.90.79.10">
    <property type="entry name" value="Nucleoside Triphosphate Pyrophosphohydrolase"/>
    <property type="match status" value="1"/>
</dbReference>